<dbReference type="EMBL" id="APAU02000032">
    <property type="protein sequence ID" value="EUB60310.1"/>
    <property type="molecule type" value="Genomic_DNA"/>
</dbReference>
<name>W6UFT1_ECHGR</name>
<dbReference type="GeneID" id="36340583"/>
<evidence type="ECO:0008006" key="4">
    <source>
        <dbReference type="Google" id="ProtNLM"/>
    </source>
</evidence>
<reference evidence="2 3" key="1">
    <citation type="journal article" date="2013" name="Nat. Genet.">
        <title>The genome of the hydatid tapeworm Echinococcus granulosus.</title>
        <authorList>
            <person name="Zheng H."/>
            <person name="Zhang W."/>
            <person name="Zhang L."/>
            <person name="Zhang Z."/>
            <person name="Li J."/>
            <person name="Lu G."/>
            <person name="Zhu Y."/>
            <person name="Wang Y."/>
            <person name="Huang Y."/>
            <person name="Liu J."/>
            <person name="Kang H."/>
            <person name="Chen J."/>
            <person name="Wang L."/>
            <person name="Chen A."/>
            <person name="Yu S."/>
            <person name="Gao Z."/>
            <person name="Jin L."/>
            <person name="Gu W."/>
            <person name="Wang Z."/>
            <person name="Zhao L."/>
            <person name="Shi B."/>
            <person name="Wen H."/>
            <person name="Lin R."/>
            <person name="Jones M.K."/>
            <person name="Brejova B."/>
            <person name="Vinar T."/>
            <person name="Zhao G."/>
            <person name="McManus D.P."/>
            <person name="Chen Z."/>
            <person name="Zhou Y."/>
            <person name="Wang S."/>
        </authorList>
    </citation>
    <scope>NUCLEOTIDE SEQUENCE [LARGE SCALE GENOMIC DNA]</scope>
</reference>
<proteinExistence type="predicted"/>
<gene>
    <name evidence="2" type="ORF">EGR_04868</name>
</gene>
<accession>W6UFT1</accession>
<keyword evidence="3" id="KW-1185">Reference proteome</keyword>
<evidence type="ECO:0000256" key="1">
    <source>
        <dbReference type="SAM" id="Phobius"/>
    </source>
</evidence>
<dbReference type="AlphaFoldDB" id="W6UFT1"/>
<evidence type="ECO:0000313" key="3">
    <source>
        <dbReference type="Proteomes" id="UP000019149"/>
    </source>
</evidence>
<keyword evidence="1" id="KW-0472">Membrane</keyword>
<dbReference type="RefSeq" id="XP_024351506.1">
    <property type="nucleotide sequence ID" value="XM_024494117.1"/>
</dbReference>
<protein>
    <recommendedName>
        <fullName evidence="4">Transmembrane protein</fullName>
    </recommendedName>
</protein>
<sequence length="115" mass="13185">MLTDYNKHRNQGIVEIQMHVERRTVESSCQSLRGSRSTTTIISAYIEGVPLWQSWFVGATVTMAASFLTTPFLVERKKFGDRACWNTYYASINPSDAIEEHRLAFGIEQRLLLLQ</sequence>
<dbReference type="Proteomes" id="UP000019149">
    <property type="component" value="Unassembled WGS sequence"/>
</dbReference>
<dbReference type="CTD" id="36340583"/>
<dbReference type="KEGG" id="egl:EGR_04868"/>
<keyword evidence="1" id="KW-1133">Transmembrane helix</keyword>
<keyword evidence="1" id="KW-0812">Transmembrane</keyword>
<organism evidence="2 3">
    <name type="scientific">Echinococcus granulosus</name>
    <name type="common">Hydatid tapeworm</name>
    <dbReference type="NCBI Taxonomy" id="6210"/>
    <lineage>
        <taxon>Eukaryota</taxon>
        <taxon>Metazoa</taxon>
        <taxon>Spiralia</taxon>
        <taxon>Lophotrochozoa</taxon>
        <taxon>Platyhelminthes</taxon>
        <taxon>Cestoda</taxon>
        <taxon>Eucestoda</taxon>
        <taxon>Cyclophyllidea</taxon>
        <taxon>Taeniidae</taxon>
        <taxon>Echinococcus</taxon>
        <taxon>Echinococcus granulosus group</taxon>
    </lineage>
</organism>
<feature type="transmembrane region" description="Helical" evidence="1">
    <location>
        <begin position="55"/>
        <end position="74"/>
    </location>
</feature>
<comment type="caution">
    <text evidence="2">The sequence shown here is derived from an EMBL/GenBank/DDBJ whole genome shotgun (WGS) entry which is preliminary data.</text>
</comment>
<evidence type="ECO:0000313" key="2">
    <source>
        <dbReference type="EMBL" id="EUB60310.1"/>
    </source>
</evidence>